<proteinExistence type="predicted"/>
<dbReference type="EMBL" id="BNAT01000003">
    <property type="protein sequence ID" value="GHH83879.1"/>
    <property type="molecule type" value="Genomic_DNA"/>
</dbReference>
<comment type="caution">
    <text evidence="1">The sequence shown here is derived from an EMBL/GenBank/DDBJ whole genome shotgun (WGS) entry which is preliminary data.</text>
</comment>
<protein>
    <submittedName>
        <fullName evidence="1">Uncharacterized protein</fullName>
    </submittedName>
</protein>
<dbReference type="AlphaFoldDB" id="A0A919GGY3"/>
<name>A0A919GGY3_9ACTN</name>
<evidence type="ECO:0000313" key="1">
    <source>
        <dbReference type="EMBL" id="GHH83879.1"/>
    </source>
</evidence>
<evidence type="ECO:0000313" key="2">
    <source>
        <dbReference type="Proteomes" id="UP000603227"/>
    </source>
</evidence>
<reference evidence="1" key="2">
    <citation type="submission" date="2020-09" db="EMBL/GenBank/DDBJ databases">
        <authorList>
            <person name="Sun Q."/>
            <person name="Zhou Y."/>
        </authorList>
    </citation>
    <scope>NUCLEOTIDE SEQUENCE</scope>
    <source>
        <strain evidence="1">CGMCC 4.7403</strain>
    </source>
</reference>
<sequence>MPLGAEQGPEEIRYTINFTHPDLGPEGSTIYFAVTHDQPVDTTEAESDTMVQKLVDLIDGSPDFNFQSAQKTYRMHRAMTATA</sequence>
<accession>A0A919GGY3</accession>
<gene>
    <name evidence="1" type="ORF">GCM10017771_11610</name>
</gene>
<reference evidence="1" key="1">
    <citation type="journal article" date="2014" name="Int. J. Syst. Evol. Microbiol.">
        <title>Complete genome sequence of Corynebacterium casei LMG S-19264T (=DSM 44701T), isolated from a smear-ripened cheese.</title>
        <authorList>
            <consortium name="US DOE Joint Genome Institute (JGI-PGF)"/>
            <person name="Walter F."/>
            <person name="Albersmeier A."/>
            <person name="Kalinowski J."/>
            <person name="Ruckert C."/>
        </authorList>
    </citation>
    <scope>NUCLEOTIDE SEQUENCE</scope>
    <source>
        <strain evidence="1">CGMCC 4.7403</strain>
    </source>
</reference>
<dbReference type="RefSeq" id="WP_189781284.1">
    <property type="nucleotide sequence ID" value="NZ_BNAT01000003.1"/>
</dbReference>
<organism evidence="1 2">
    <name type="scientific">Streptomyces capitiformicae</name>
    <dbReference type="NCBI Taxonomy" id="2014920"/>
    <lineage>
        <taxon>Bacteria</taxon>
        <taxon>Bacillati</taxon>
        <taxon>Actinomycetota</taxon>
        <taxon>Actinomycetes</taxon>
        <taxon>Kitasatosporales</taxon>
        <taxon>Streptomycetaceae</taxon>
        <taxon>Streptomyces</taxon>
    </lineage>
</organism>
<keyword evidence="2" id="KW-1185">Reference proteome</keyword>
<dbReference type="Proteomes" id="UP000603227">
    <property type="component" value="Unassembled WGS sequence"/>
</dbReference>